<dbReference type="InterPro" id="IPR008995">
    <property type="entry name" value="Mo/tungstate-bd_C_term_dom"/>
</dbReference>
<comment type="similarity">
    <text evidence="8">Belongs to the ABC transporter superfamily. Spermidine/putrescine importer (TC 3.A.1.11.1) family.</text>
</comment>
<dbReference type="InterPro" id="IPR005893">
    <property type="entry name" value="PotA-like"/>
</dbReference>
<reference evidence="10" key="1">
    <citation type="journal article" date="2022" name="ISME J.">
        <title>Identification of active gaseous-alkane degraders at natural gas seeps.</title>
        <authorList>
            <person name="Farhan Ul Haque M."/>
            <person name="Hernandez M."/>
            <person name="Crombie A.T."/>
            <person name="Murrell J.C."/>
        </authorList>
    </citation>
    <scope>NUCLEOTIDE SEQUENCE</scope>
    <source>
        <strain evidence="10">PC2</strain>
    </source>
</reference>
<evidence type="ECO:0000313" key="11">
    <source>
        <dbReference type="Proteomes" id="UP001139104"/>
    </source>
</evidence>
<dbReference type="SUPFAM" id="SSF52540">
    <property type="entry name" value="P-loop containing nucleoside triphosphate hydrolases"/>
    <property type="match status" value="1"/>
</dbReference>
<keyword evidence="2 8" id="KW-1003">Cell membrane</keyword>
<accession>A0ABS9Z4Z5</accession>
<dbReference type="PANTHER" id="PTHR42781:SF5">
    <property type="entry name" value="PUTRESCINE TRANSPORT ATP-BINDING PROTEIN POTG"/>
    <property type="match status" value="1"/>
</dbReference>
<dbReference type="SUPFAM" id="SSF50331">
    <property type="entry name" value="MOP-like"/>
    <property type="match status" value="1"/>
</dbReference>
<dbReference type="Proteomes" id="UP001139104">
    <property type="component" value="Unassembled WGS sequence"/>
</dbReference>
<organism evidence="10 11">
    <name type="scientific">Candidatus Rhodoblastus alkanivorans</name>
    <dbReference type="NCBI Taxonomy" id="2954117"/>
    <lineage>
        <taxon>Bacteria</taxon>
        <taxon>Pseudomonadati</taxon>
        <taxon>Pseudomonadota</taxon>
        <taxon>Alphaproteobacteria</taxon>
        <taxon>Hyphomicrobiales</taxon>
        <taxon>Rhodoblastaceae</taxon>
        <taxon>Rhodoblastus</taxon>
    </lineage>
</organism>
<dbReference type="Gene3D" id="2.40.50.100">
    <property type="match status" value="1"/>
</dbReference>
<keyword evidence="6 8" id="KW-1278">Translocase</keyword>
<dbReference type="Gene3D" id="3.40.50.300">
    <property type="entry name" value="P-loop containing nucleotide triphosphate hydrolases"/>
    <property type="match status" value="1"/>
</dbReference>
<evidence type="ECO:0000256" key="6">
    <source>
        <dbReference type="ARBA" id="ARBA00022967"/>
    </source>
</evidence>
<comment type="caution">
    <text evidence="10">The sequence shown here is derived from an EMBL/GenBank/DDBJ whole genome shotgun (WGS) entry which is preliminary data.</text>
</comment>
<dbReference type="PANTHER" id="PTHR42781">
    <property type="entry name" value="SPERMIDINE/PUTRESCINE IMPORT ATP-BINDING PROTEIN POTA"/>
    <property type="match status" value="1"/>
</dbReference>
<dbReference type="InterPro" id="IPR003439">
    <property type="entry name" value="ABC_transporter-like_ATP-bd"/>
</dbReference>
<dbReference type="InterPro" id="IPR013611">
    <property type="entry name" value="Transp-assoc_OB_typ2"/>
</dbReference>
<evidence type="ECO:0000256" key="2">
    <source>
        <dbReference type="ARBA" id="ARBA00022475"/>
    </source>
</evidence>
<evidence type="ECO:0000313" key="10">
    <source>
        <dbReference type="EMBL" id="MCI4682750.1"/>
    </source>
</evidence>
<dbReference type="InterPro" id="IPR027417">
    <property type="entry name" value="P-loop_NTPase"/>
</dbReference>
<sequence length="352" mass="38112">MIQVEGLTKKFGRDMAVTGVDLAIAAGEFFAILGGSGSGKTTLLRMIAGFERPDKGRVLIDGADMTDAPPHRRPVNMMFQSYALFPHMSVAKNIEFGLRQEGLRGAELRRRADEALDLVVMRDFADRKPHQLSGGQKQRVALARAIVKRPKVLLLDEPLSALDRKLRETTQMHLLEVQKRTGVTFVVVTHDQDEAMTLASRVAVMNAGRIEQVDTPRALYARPANRFVAGFVGATNLLPARASGEGLLGEGVLTFLAPAAPVLGVGVFWASIRPENITIARRANCLPRANAEHGAVEALSYYGDHTVYFVRAEGGALLRAAQFNAVHGGPGFKIGDAVSVCWPPEAITVLRA</sequence>
<dbReference type="InterPro" id="IPR050093">
    <property type="entry name" value="ABC_SmlMolc_Importer"/>
</dbReference>
<keyword evidence="3" id="KW-0997">Cell inner membrane</keyword>
<comment type="function">
    <text evidence="8">Part of the ABC transporter complex PotABCD involved in spermidine/putrescine import. Responsible for energy coupling to the transport system.</text>
</comment>
<dbReference type="RefSeq" id="WP_243066746.1">
    <property type="nucleotide sequence ID" value="NZ_JAIVFK010000042.1"/>
</dbReference>
<dbReference type="EMBL" id="JAIVFP010000001">
    <property type="protein sequence ID" value="MCI4682750.1"/>
    <property type="molecule type" value="Genomic_DNA"/>
</dbReference>
<dbReference type="InterPro" id="IPR017871">
    <property type="entry name" value="ABC_transporter-like_CS"/>
</dbReference>
<dbReference type="GO" id="GO:0005524">
    <property type="term" value="F:ATP binding"/>
    <property type="evidence" value="ECO:0007669"/>
    <property type="project" value="UniProtKB-KW"/>
</dbReference>
<gene>
    <name evidence="8" type="primary">potA</name>
    <name evidence="10" type="ORF">K2U94_08210</name>
</gene>
<protein>
    <recommendedName>
        <fullName evidence="8">Spermidine/putrescine import ATP-binding protein PotA</fullName>
        <ecNumber evidence="8">7.6.2.11</ecNumber>
    </recommendedName>
</protein>
<dbReference type="PROSITE" id="PS50893">
    <property type="entry name" value="ABC_TRANSPORTER_2"/>
    <property type="match status" value="1"/>
</dbReference>
<evidence type="ECO:0000256" key="3">
    <source>
        <dbReference type="ARBA" id="ARBA00022519"/>
    </source>
</evidence>
<evidence type="ECO:0000256" key="7">
    <source>
        <dbReference type="ARBA" id="ARBA00023136"/>
    </source>
</evidence>
<proteinExistence type="inferred from homology"/>
<name>A0ABS9Z4Z5_9HYPH</name>
<keyword evidence="7 8" id="KW-0472">Membrane</keyword>
<feature type="domain" description="ABC transporter" evidence="9">
    <location>
        <begin position="2"/>
        <end position="232"/>
    </location>
</feature>
<dbReference type="PROSITE" id="PS00211">
    <property type="entry name" value="ABC_TRANSPORTER_1"/>
    <property type="match status" value="1"/>
</dbReference>
<evidence type="ECO:0000256" key="1">
    <source>
        <dbReference type="ARBA" id="ARBA00022448"/>
    </source>
</evidence>
<keyword evidence="11" id="KW-1185">Reference proteome</keyword>
<evidence type="ECO:0000256" key="5">
    <source>
        <dbReference type="ARBA" id="ARBA00022840"/>
    </source>
</evidence>
<dbReference type="Pfam" id="PF00005">
    <property type="entry name" value="ABC_tran"/>
    <property type="match status" value="1"/>
</dbReference>
<comment type="catalytic activity">
    <reaction evidence="8">
        <text>ATP + H2O + polyamine-[polyamine-binding protein]Side 1 = ADP + phosphate + polyamineSide 2 + [polyamine-binding protein]Side 1.</text>
        <dbReference type="EC" id="7.6.2.11"/>
    </reaction>
</comment>
<evidence type="ECO:0000259" key="9">
    <source>
        <dbReference type="PROSITE" id="PS50893"/>
    </source>
</evidence>
<dbReference type="NCBIfam" id="TIGR01187">
    <property type="entry name" value="potA"/>
    <property type="match status" value="1"/>
</dbReference>
<keyword evidence="5 8" id="KW-0067">ATP-binding</keyword>
<dbReference type="EC" id="7.6.2.11" evidence="8"/>
<keyword evidence="4 8" id="KW-0547">Nucleotide-binding</keyword>
<dbReference type="InterPro" id="IPR003593">
    <property type="entry name" value="AAA+_ATPase"/>
</dbReference>
<dbReference type="SMART" id="SM00382">
    <property type="entry name" value="AAA"/>
    <property type="match status" value="1"/>
</dbReference>
<evidence type="ECO:0000256" key="4">
    <source>
        <dbReference type="ARBA" id="ARBA00022741"/>
    </source>
</evidence>
<keyword evidence="1 8" id="KW-0813">Transport</keyword>
<dbReference type="Pfam" id="PF08402">
    <property type="entry name" value="TOBE_2"/>
    <property type="match status" value="1"/>
</dbReference>
<evidence type="ECO:0000256" key="8">
    <source>
        <dbReference type="RuleBase" id="RU364083"/>
    </source>
</evidence>
<comment type="subunit">
    <text evidence="8">The complex is composed of two ATP-binding proteins (PotA), two transmembrane proteins (PotB and PotC) and a solute-binding protein (PotD).</text>
</comment>